<dbReference type="Proteomes" id="UP000588647">
    <property type="component" value="Unassembled WGS sequence"/>
</dbReference>
<dbReference type="GO" id="GO:0015891">
    <property type="term" value="P:siderophore transport"/>
    <property type="evidence" value="ECO:0007669"/>
    <property type="project" value="InterPro"/>
</dbReference>
<feature type="chain" id="PRO_5030814732" evidence="16">
    <location>
        <begin position="39"/>
        <end position="721"/>
    </location>
</feature>
<comment type="caution">
    <text evidence="19">The sequence shown here is derived from an EMBL/GenBank/DDBJ whole genome shotgun (WGS) entry which is preliminary data.</text>
</comment>
<dbReference type="InterPro" id="IPR010105">
    <property type="entry name" value="TonB_sidphr_rcpt"/>
</dbReference>
<dbReference type="PANTHER" id="PTHR32552:SF68">
    <property type="entry name" value="FERRICHROME OUTER MEMBRANE TRANSPORTER_PHAGE RECEPTOR"/>
    <property type="match status" value="1"/>
</dbReference>
<organism evidence="19 20">
    <name type="scientific">Aurantimonas endophytica</name>
    <dbReference type="NCBI Taxonomy" id="1522175"/>
    <lineage>
        <taxon>Bacteria</taxon>
        <taxon>Pseudomonadati</taxon>
        <taxon>Pseudomonadota</taxon>
        <taxon>Alphaproteobacteria</taxon>
        <taxon>Hyphomicrobiales</taxon>
        <taxon>Aurantimonadaceae</taxon>
        <taxon>Aurantimonas</taxon>
    </lineage>
</organism>
<dbReference type="InterPro" id="IPR036942">
    <property type="entry name" value="Beta-barrel_TonB_sf"/>
</dbReference>
<evidence type="ECO:0000256" key="13">
    <source>
        <dbReference type="ARBA" id="ARBA00023237"/>
    </source>
</evidence>
<dbReference type="InterPro" id="IPR000531">
    <property type="entry name" value="Beta-barrel_TonB"/>
</dbReference>
<reference evidence="19 20" key="1">
    <citation type="submission" date="2020-08" db="EMBL/GenBank/DDBJ databases">
        <title>Genomic Encyclopedia of Type Strains, Phase IV (KMG-IV): sequencing the most valuable type-strain genomes for metagenomic binning, comparative biology and taxonomic classification.</title>
        <authorList>
            <person name="Goeker M."/>
        </authorList>
    </citation>
    <scope>NUCLEOTIDE SEQUENCE [LARGE SCALE GENOMIC DNA]</scope>
    <source>
        <strain evidence="19 20">DSM 103570</strain>
    </source>
</reference>
<gene>
    <name evidence="19" type="ORF">GGR03_002639</name>
</gene>
<evidence type="ECO:0000256" key="2">
    <source>
        <dbReference type="ARBA" id="ARBA00009810"/>
    </source>
</evidence>
<dbReference type="RefSeq" id="WP_183208672.1">
    <property type="nucleotide sequence ID" value="NZ_JAAAMM010000003.1"/>
</dbReference>
<evidence type="ECO:0000256" key="8">
    <source>
        <dbReference type="ARBA" id="ARBA00023004"/>
    </source>
</evidence>
<name>A0A7W6MQ34_9HYPH</name>
<evidence type="ECO:0000256" key="9">
    <source>
        <dbReference type="ARBA" id="ARBA00023065"/>
    </source>
</evidence>
<dbReference type="CDD" id="cd01347">
    <property type="entry name" value="ligand_gated_channel"/>
    <property type="match status" value="1"/>
</dbReference>
<keyword evidence="4 14" id="KW-1134">Transmembrane beta strand</keyword>
<dbReference type="SUPFAM" id="SSF56935">
    <property type="entry name" value="Porins"/>
    <property type="match status" value="1"/>
</dbReference>
<keyword evidence="12 19" id="KW-0675">Receptor</keyword>
<feature type="domain" description="TonB-dependent receptor plug" evidence="18">
    <location>
        <begin position="85"/>
        <end position="187"/>
    </location>
</feature>
<accession>A0A7W6MQ34</accession>
<evidence type="ECO:0000259" key="17">
    <source>
        <dbReference type="Pfam" id="PF00593"/>
    </source>
</evidence>
<evidence type="ECO:0000256" key="14">
    <source>
        <dbReference type="PROSITE-ProRule" id="PRU01360"/>
    </source>
</evidence>
<evidence type="ECO:0000256" key="12">
    <source>
        <dbReference type="ARBA" id="ARBA00023170"/>
    </source>
</evidence>
<dbReference type="EMBL" id="JACIEM010000003">
    <property type="protein sequence ID" value="MBB4003558.1"/>
    <property type="molecule type" value="Genomic_DNA"/>
</dbReference>
<evidence type="ECO:0000256" key="7">
    <source>
        <dbReference type="ARBA" id="ARBA00022729"/>
    </source>
</evidence>
<keyword evidence="13 14" id="KW-0998">Cell outer membrane</keyword>
<keyword evidence="11 14" id="KW-0472">Membrane</keyword>
<dbReference type="PROSITE" id="PS52016">
    <property type="entry name" value="TONB_DEPENDENT_REC_3"/>
    <property type="match status" value="1"/>
</dbReference>
<dbReference type="GO" id="GO:0038023">
    <property type="term" value="F:signaling receptor activity"/>
    <property type="evidence" value="ECO:0007669"/>
    <property type="project" value="InterPro"/>
</dbReference>
<feature type="signal peptide" evidence="16">
    <location>
        <begin position="1"/>
        <end position="38"/>
    </location>
</feature>
<evidence type="ECO:0000256" key="5">
    <source>
        <dbReference type="ARBA" id="ARBA00022496"/>
    </source>
</evidence>
<dbReference type="InterPro" id="IPR039426">
    <property type="entry name" value="TonB-dep_rcpt-like"/>
</dbReference>
<keyword evidence="20" id="KW-1185">Reference proteome</keyword>
<dbReference type="GO" id="GO:0015344">
    <property type="term" value="F:siderophore uptake transmembrane transporter activity"/>
    <property type="evidence" value="ECO:0007669"/>
    <property type="project" value="TreeGrafter"/>
</dbReference>
<dbReference type="AlphaFoldDB" id="A0A7W6MQ34"/>
<feature type="domain" description="TonB-dependent receptor-like beta-barrel" evidence="17">
    <location>
        <begin position="263"/>
        <end position="692"/>
    </location>
</feature>
<evidence type="ECO:0000313" key="20">
    <source>
        <dbReference type="Proteomes" id="UP000588647"/>
    </source>
</evidence>
<protein>
    <submittedName>
        <fullName evidence="19">Iron complex outermembrane receptor protein</fullName>
    </submittedName>
</protein>
<evidence type="ECO:0000259" key="18">
    <source>
        <dbReference type="Pfam" id="PF07715"/>
    </source>
</evidence>
<keyword evidence="7 16" id="KW-0732">Signal</keyword>
<evidence type="ECO:0000256" key="16">
    <source>
        <dbReference type="SAM" id="SignalP"/>
    </source>
</evidence>
<evidence type="ECO:0000256" key="4">
    <source>
        <dbReference type="ARBA" id="ARBA00022452"/>
    </source>
</evidence>
<keyword evidence="10 15" id="KW-0798">TonB box</keyword>
<evidence type="ECO:0000256" key="6">
    <source>
        <dbReference type="ARBA" id="ARBA00022692"/>
    </source>
</evidence>
<dbReference type="Gene3D" id="2.170.130.10">
    <property type="entry name" value="TonB-dependent receptor, plug domain"/>
    <property type="match status" value="1"/>
</dbReference>
<dbReference type="InterPro" id="IPR012910">
    <property type="entry name" value="Plug_dom"/>
</dbReference>
<evidence type="ECO:0000256" key="3">
    <source>
        <dbReference type="ARBA" id="ARBA00022448"/>
    </source>
</evidence>
<keyword evidence="9" id="KW-0406">Ion transport</keyword>
<dbReference type="Pfam" id="PF07715">
    <property type="entry name" value="Plug"/>
    <property type="match status" value="1"/>
</dbReference>
<comment type="similarity">
    <text evidence="2 14 15">Belongs to the TonB-dependent receptor family.</text>
</comment>
<dbReference type="NCBIfam" id="TIGR01783">
    <property type="entry name" value="TonB-siderophor"/>
    <property type="match status" value="1"/>
</dbReference>
<evidence type="ECO:0000256" key="15">
    <source>
        <dbReference type="RuleBase" id="RU003357"/>
    </source>
</evidence>
<evidence type="ECO:0000256" key="10">
    <source>
        <dbReference type="ARBA" id="ARBA00023077"/>
    </source>
</evidence>
<keyword evidence="3 14" id="KW-0813">Transport</keyword>
<evidence type="ECO:0000256" key="1">
    <source>
        <dbReference type="ARBA" id="ARBA00004571"/>
    </source>
</evidence>
<evidence type="ECO:0000256" key="11">
    <source>
        <dbReference type="ARBA" id="ARBA00023136"/>
    </source>
</evidence>
<sequence length="721" mass="77528">MRNTASISRSSLATAAWLQRLAATTALGLFWTSAAADAQETTIQLETVTIEGAGTASGTSEDGFAADGYVPQATVSATKTDTPLVRVPQSVSVITEQQLEDRNPQSLLETLSYTPGVRIGAYGFDPRFDAFFIRGFPATYTGIFRDGLRQFGNGFATFDIEPYGLGGLSILKGPSAGLYGSSNAGGIVDLRSKRPTTEVFREVETQIGTNDRYQANFDAAGPMNADGTASYRLTGVARDSDTDYPFTPDDRLSIAPAFTWAPDGDTSLTILGELQRSRSGGTAAYVNVDNSVTHVAGGDPSFNDLDQTQGRIGLEFEHRLDDVFTFRQKARYQDLDIYSEYVYAFGGPVNGIVDRGSGVLDQTLGGIVSDSQLQAEFDTGVVGHTLLAGVDASYAEFTNKEGYGTASSLVFAAPRYDAAVAKPDYSVASEQQQRQVGLYVQDEIAIDRLLVTLGGRYDWIRTETAAGVPGDLGDWNEQKDEAFSGRVGLSYLFDSGIAPYVSYSTAFTPNIGTAADGAAFVPTEAEQYEAGVKYEIQGANAFITAAVFDITQENGVFFDVNTETGVNEEVQRGELRSRGFELEGTASLGNGLSLIASYAYTDMEIVEGTETTTGRTLSSTPYHTASVWGDYTIEGGVADGLGFGAGVRYVGKSYGDDENSFENSERFFIDAALHYDIPQLEGARLQVNATNLFDEDSQICSSGFCYREPGRNVIGSVRYRF</sequence>
<proteinExistence type="inferred from homology"/>
<comment type="subcellular location">
    <subcellularLocation>
        <location evidence="1 14">Cell outer membrane</location>
        <topology evidence="1 14">Multi-pass membrane protein</topology>
    </subcellularLocation>
</comment>
<evidence type="ECO:0000313" key="19">
    <source>
        <dbReference type="EMBL" id="MBB4003558.1"/>
    </source>
</evidence>
<dbReference type="InterPro" id="IPR037066">
    <property type="entry name" value="Plug_dom_sf"/>
</dbReference>
<dbReference type="PANTHER" id="PTHR32552">
    <property type="entry name" value="FERRICHROME IRON RECEPTOR-RELATED"/>
    <property type="match status" value="1"/>
</dbReference>
<keyword evidence="5" id="KW-0410">Iron transport</keyword>
<dbReference type="GO" id="GO:0009279">
    <property type="term" value="C:cell outer membrane"/>
    <property type="evidence" value="ECO:0007669"/>
    <property type="project" value="UniProtKB-SubCell"/>
</dbReference>
<dbReference type="Pfam" id="PF00593">
    <property type="entry name" value="TonB_dep_Rec_b-barrel"/>
    <property type="match status" value="1"/>
</dbReference>
<keyword evidence="6 14" id="KW-0812">Transmembrane</keyword>
<dbReference type="Gene3D" id="2.40.170.20">
    <property type="entry name" value="TonB-dependent receptor, beta-barrel domain"/>
    <property type="match status" value="1"/>
</dbReference>
<keyword evidence="8" id="KW-0408">Iron</keyword>